<comment type="caution">
    <text evidence="1">The sequence shown here is derived from an EMBL/GenBank/DDBJ whole genome shotgun (WGS) entry which is preliminary data.</text>
</comment>
<dbReference type="Proteomes" id="UP000245206">
    <property type="component" value="Unassembled WGS sequence"/>
</dbReference>
<proteinExistence type="predicted"/>
<accession>A0A2P2DJ13</accession>
<evidence type="ECO:0000313" key="1">
    <source>
        <dbReference type="EMBL" id="GBF44628.1"/>
    </source>
</evidence>
<organism evidence="1 2">
    <name type="scientific">Leptospira ellinghausenii</name>
    <dbReference type="NCBI Taxonomy" id="1917822"/>
    <lineage>
        <taxon>Bacteria</taxon>
        <taxon>Pseudomonadati</taxon>
        <taxon>Spirochaetota</taxon>
        <taxon>Spirochaetia</taxon>
        <taxon>Leptospirales</taxon>
        <taxon>Leptospiraceae</taxon>
        <taxon>Leptospira</taxon>
    </lineage>
</organism>
<dbReference type="RefSeq" id="WP_108961592.1">
    <property type="nucleotide sequence ID" value="NZ_BFAZ01000018.1"/>
</dbReference>
<gene>
    <name evidence="1" type="ORF">LPTSP2_39310</name>
</gene>
<dbReference type="OrthoDB" id="1492596at2"/>
<name>A0A2P2DJ13_9LEPT</name>
<reference evidence="2" key="1">
    <citation type="journal article" date="2019" name="Microbiol. Immunol.">
        <title>Molecular and phenotypic characterization of Leptospira johnsonii sp. nov., Leptospira ellinghausenii sp. nov. and Leptospira ryugenii sp. nov. isolated from soil and water in Japan.</title>
        <authorList>
            <person name="Masuzawa T."/>
            <person name="Saito M."/>
            <person name="Nakao R."/>
            <person name="Nikaido Y."/>
            <person name="Matsumoto M."/>
            <person name="Ogawa M."/>
            <person name="Yokoyama M."/>
            <person name="Hidaka Y."/>
            <person name="Tomita J."/>
            <person name="Sakakibara K."/>
            <person name="Suzuki K."/>
            <person name="Yasuda S."/>
            <person name="Sato H."/>
            <person name="Yamaguchi M."/>
            <person name="Yoshida S.I."/>
            <person name="Koizumi N."/>
            <person name="Kawamura Y."/>
        </authorList>
    </citation>
    <scope>NUCLEOTIDE SEQUENCE [LARGE SCALE GENOMIC DNA]</scope>
    <source>
        <strain evidence="2">E18</strain>
    </source>
</reference>
<dbReference type="AlphaFoldDB" id="A0A2P2DJ13"/>
<dbReference type="EMBL" id="BFAZ01000018">
    <property type="protein sequence ID" value="GBF44628.1"/>
    <property type="molecule type" value="Genomic_DNA"/>
</dbReference>
<evidence type="ECO:0000313" key="2">
    <source>
        <dbReference type="Proteomes" id="UP000245206"/>
    </source>
</evidence>
<sequence>MIHYLDTSTLKGEINSLVKLSRTNNIYLSGYNLIELYSQINEISFEKSLTLFKKIEGSYLKIDWRLPDDVLAKTYNLRFRFSKIKLIKNLFQNILSSNNYNEFKSKSKIENLNYIDFYDKLFSPDNDKTQSQENQFIAKAYEQVFLKSHKSDDYKKDLLSDEIIKILSERTSKSLLIYLLGPLTKTNKNIETIDYYHNLYNGKLECFCYAFAYFKLLKYSEKNTIGRNDYNDLTHLVYLENIKSKKYFLYNDKIYSNLGSNLNSKLKLFREFPK</sequence>
<keyword evidence="2" id="KW-1185">Reference proteome</keyword>
<protein>
    <submittedName>
        <fullName evidence="1">Uncharacterized protein</fullName>
    </submittedName>
</protein>